<name>A0ABQ7TFH7_PHRPL</name>
<protein>
    <recommendedName>
        <fullName evidence="3">F-box/LRR-repeat protein 13</fullName>
    </recommendedName>
</protein>
<organism evidence="1 2">
    <name type="scientific">Phrynosoma platyrhinos</name>
    <name type="common">Desert horned lizard</name>
    <dbReference type="NCBI Taxonomy" id="52577"/>
    <lineage>
        <taxon>Eukaryota</taxon>
        <taxon>Metazoa</taxon>
        <taxon>Chordata</taxon>
        <taxon>Craniata</taxon>
        <taxon>Vertebrata</taxon>
        <taxon>Euteleostomi</taxon>
        <taxon>Lepidosauria</taxon>
        <taxon>Squamata</taxon>
        <taxon>Bifurcata</taxon>
        <taxon>Unidentata</taxon>
        <taxon>Episquamata</taxon>
        <taxon>Toxicofera</taxon>
        <taxon>Iguania</taxon>
        <taxon>Phrynosomatidae</taxon>
        <taxon>Phrynosomatinae</taxon>
        <taxon>Phrynosoma</taxon>
    </lineage>
</organism>
<dbReference type="Proteomes" id="UP000826234">
    <property type="component" value="Unassembled WGS sequence"/>
</dbReference>
<evidence type="ECO:0008006" key="3">
    <source>
        <dbReference type="Google" id="ProtNLM"/>
    </source>
</evidence>
<gene>
    <name evidence="1" type="ORF">JD844_009120</name>
</gene>
<dbReference type="SUPFAM" id="SSF52047">
    <property type="entry name" value="RNI-like"/>
    <property type="match status" value="1"/>
</dbReference>
<sequence length="137" mass="15435">MMAGWLCDCYTWKLCFDCCRYLDFSGCEKVTNTGVQALAVRCHKLSYLDLSSTSTTKKGVCLLASFCFRTLKCVKLSFCKDLSLGAVGRLCRSCKKLKILHLYGCRFLPDLESIKNINKNVEVFYDLEVPAAKLSSK</sequence>
<evidence type="ECO:0000313" key="1">
    <source>
        <dbReference type="EMBL" id="KAH0628237.1"/>
    </source>
</evidence>
<accession>A0ABQ7TFH7</accession>
<keyword evidence="2" id="KW-1185">Reference proteome</keyword>
<comment type="caution">
    <text evidence="1">The sequence shown here is derived from an EMBL/GenBank/DDBJ whole genome shotgun (WGS) entry which is preliminary data.</text>
</comment>
<dbReference type="EMBL" id="JAIPUX010000439">
    <property type="protein sequence ID" value="KAH0628237.1"/>
    <property type="molecule type" value="Genomic_DNA"/>
</dbReference>
<proteinExistence type="predicted"/>
<dbReference type="Pfam" id="PF13516">
    <property type="entry name" value="LRR_6"/>
    <property type="match status" value="1"/>
</dbReference>
<dbReference type="SMART" id="SM00367">
    <property type="entry name" value="LRR_CC"/>
    <property type="match status" value="3"/>
</dbReference>
<dbReference type="InterPro" id="IPR001611">
    <property type="entry name" value="Leu-rich_rpt"/>
</dbReference>
<dbReference type="InterPro" id="IPR032675">
    <property type="entry name" value="LRR_dom_sf"/>
</dbReference>
<reference evidence="1 2" key="1">
    <citation type="journal article" date="2022" name="Gigascience">
        <title>A chromosome-level genome assembly and annotation of the desert horned lizard, Phrynosoma platyrhinos, provides insight into chromosomal rearrangements among reptiles.</title>
        <authorList>
            <person name="Koochekian N."/>
            <person name="Ascanio A."/>
            <person name="Farleigh K."/>
            <person name="Card D.C."/>
            <person name="Schield D.R."/>
            <person name="Castoe T.A."/>
            <person name="Jezkova T."/>
        </authorList>
    </citation>
    <scope>NUCLEOTIDE SEQUENCE [LARGE SCALE GENOMIC DNA]</scope>
    <source>
        <strain evidence="1">NK-2021</strain>
    </source>
</reference>
<dbReference type="Gene3D" id="3.80.10.10">
    <property type="entry name" value="Ribonuclease Inhibitor"/>
    <property type="match status" value="1"/>
</dbReference>
<dbReference type="InterPro" id="IPR006553">
    <property type="entry name" value="Leu-rich_rpt_Cys-con_subtyp"/>
</dbReference>
<evidence type="ECO:0000313" key="2">
    <source>
        <dbReference type="Proteomes" id="UP000826234"/>
    </source>
</evidence>